<dbReference type="EMBL" id="BAABJZ010000053">
    <property type="protein sequence ID" value="GAA4885266.1"/>
    <property type="molecule type" value="Genomic_DNA"/>
</dbReference>
<dbReference type="InterPro" id="IPR011601">
    <property type="entry name" value="MurB_C"/>
</dbReference>
<keyword evidence="8 20" id="KW-0963">Cytoplasm</keyword>
<dbReference type="Gene3D" id="3.30.465.10">
    <property type="match status" value="1"/>
</dbReference>
<dbReference type="Proteomes" id="UP001499988">
    <property type="component" value="Unassembled WGS sequence"/>
</dbReference>
<comment type="subcellular location">
    <subcellularLocation>
        <location evidence="3 20">Cytoplasm</location>
    </subcellularLocation>
</comment>
<feature type="active site" evidence="20">
    <location>
        <position position="332"/>
    </location>
</feature>
<evidence type="ECO:0000256" key="11">
    <source>
        <dbReference type="ARBA" id="ARBA00022827"/>
    </source>
</evidence>
<dbReference type="SUPFAM" id="SSF56194">
    <property type="entry name" value="Uridine diphospho-N-Acetylenolpyruvylglucosamine reductase, MurB, C-terminal domain"/>
    <property type="match status" value="1"/>
</dbReference>
<evidence type="ECO:0000256" key="16">
    <source>
        <dbReference type="ARBA" id="ARBA00023306"/>
    </source>
</evidence>
<dbReference type="NCBIfam" id="NF010478">
    <property type="entry name" value="PRK13903.1"/>
    <property type="match status" value="1"/>
</dbReference>
<evidence type="ECO:0000256" key="10">
    <source>
        <dbReference type="ARBA" id="ARBA00022630"/>
    </source>
</evidence>
<feature type="active site" description="Proton donor" evidence="20">
    <location>
        <position position="236"/>
    </location>
</feature>
<dbReference type="RefSeq" id="WP_345335086.1">
    <property type="nucleotide sequence ID" value="NZ_BAABJZ010000053.1"/>
</dbReference>
<evidence type="ECO:0000256" key="14">
    <source>
        <dbReference type="ARBA" id="ARBA00022984"/>
    </source>
</evidence>
<dbReference type="InterPro" id="IPR016167">
    <property type="entry name" value="FAD-bd_PCMH_sub1"/>
</dbReference>
<comment type="pathway">
    <text evidence="4 20">Cell wall biogenesis; peptidoglycan biosynthesis.</text>
</comment>
<keyword evidence="16 20" id="KW-0131">Cell cycle</keyword>
<comment type="similarity">
    <text evidence="5 20">Belongs to the MurB family.</text>
</comment>
<dbReference type="EC" id="1.3.1.98" evidence="6 20"/>
<dbReference type="Pfam" id="PF01565">
    <property type="entry name" value="FAD_binding_4"/>
    <property type="match status" value="1"/>
</dbReference>
<evidence type="ECO:0000256" key="18">
    <source>
        <dbReference type="ARBA" id="ARBA00031026"/>
    </source>
</evidence>
<evidence type="ECO:0000256" key="9">
    <source>
        <dbReference type="ARBA" id="ARBA00022618"/>
    </source>
</evidence>
<evidence type="ECO:0000256" key="15">
    <source>
        <dbReference type="ARBA" id="ARBA00023002"/>
    </source>
</evidence>
<dbReference type="PROSITE" id="PS51387">
    <property type="entry name" value="FAD_PCMH"/>
    <property type="match status" value="1"/>
</dbReference>
<evidence type="ECO:0000256" key="19">
    <source>
        <dbReference type="ARBA" id="ARBA00048914"/>
    </source>
</evidence>
<evidence type="ECO:0000313" key="22">
    <source>
        <dbReference type="EMBL" id="GAA4885266.1"/>
    </source>
</evidence>
<dbReference type="PANTHER" id="PTHR21071">
    <property type="entry name" value="UDP-N-ACETYLENOLPYRUVOYLGLUCOSAMINE REDUCTASE"/>
    <property type="match status" value="1"/>
</dbReference>
<dbReference type="Gene3D" id="3.90.78.10">
    <property type="entry name" value="UDP-N-acetylenolpyruvoylglucosamine reductase, C-terminal domain"/>
    <property type="match status" value="1"/>
</dbReference>
<proteinExistence type="inferred from homology"/>
<gene>
    <name evidence="20 22" type="primary">murB</name>
    <name evidence="22" type="ORF">GCM10023333_18500</name>
</gene>
<comment type="cofactor">
    <cofactor evidence="1 20">
        <name>FAD</name>
        <dbReference type="ChEBI" id="CHEBI:57692"/>
    </cofactor>
</comment>
<feature type="active site" evidence="20">
    <location>
        <position position="165"/>
    </location>
</feature>
<evidence type="ECO:0000259" key="21">
    <source>
        <dbReference type="PROSITE" id="PS51387"/>
    </source>
</evidence>
<keyword evidence="17 20" id="KW-0961">Cell wall biogenesis/degradation</keyword>
<organism evidence="22 23">
    <name type="scientific">Ferrimonas pelagia</name>
    <dbReference type="NCBI Taxonomy" id="1177826"/>
    <lineage>
        <taxon>Bacteria</taxon>
        <taxon>Pseudomonadati</taxon>
        <taxon>Pseudomonadota</taxon>
        <taxon>Gammaproteobacteria</taxon>
        <taxon>Alteromonadales</taxon>
        <taxon>Ferrimonadaceae</taxon>
        <taxon>Ferrimonas</taxon>
    </lineage>
</organism>
<keyword evidence="23" id="KW-1185">Reference proteome</keyword>
<dbReference type="PANTHER" id="PTHR21071:SF4">
    <property type="entry name" value="UDP-N-ACETYLENOLPYRUVOYLGLUCOSAMINE REDUCTASE"/>
    <property type="match status" value="1"/>
</dbReference>
<evidence type="ECO:0000256" key="5">
    <source>
        <dbReference type="ARBA" id="ARBA00010485"/>
    </source>
</evidence>
<evidence type="ECO:0000256" key="2">
    <source>
        <dbReference type="ARBA" id="ARBA00003921"/>
    </source>
</evidence>
<keyword evidence="9 20" id="KW-0132">Cell division</keyword>
<evidence type="ECO:0000256" key="20">
    <source>
        <dbReference type="HAMAP-Rule" id="MF_00037"/>
    </source>
</evidence>
<dbReference type="InterPro" id="IPR036318">
    <property type="entry name" value="FAD-bd_PCMH-like_sf"/>
</dbReference>
<dbReference type="InterPro" id="IPR016169">
    <property type="entry name" value="FAD-bd_PCMH_sub2"/>
</dbReference>
<comment type="function">
    <text evidence="2 20">Cell wall formation.</text>
</comment>
<evidence type="ECO:0000256" key="1">
    <source>
        <dbReference type="ARBA" id="ARBA00001974"/>
    </source>
</evidence>
<dbReference type="Pfam" id="PF02873">
    <property type="entry name" value="MurB_C"/>
    <property type="match status" value="1"/>
</dbReference>
<name>A0ABP9EXS5_9GAMM</name>
<dbReference type="SUPFAM" id="SSF56176">
    <property type="entry name" value="FAD-binding/transporter-associated domain-like"/>
    <property type="match status" value="1"/>
</dbReference>
<comment type="caution">
    <text evidence="22">The sequence shown here is derived from an EMBL/GenBank/DDBJ whole genome shotgun (WGS) entry which is preliminary data.</text>
</comment>
<keyword evidence="12 20" id="KW-0521">NADP</keyword>
<keyword evidence="11 20" id="KW-0274">FAD</keyword>
<reference evidence="23" key="1">
    <citation type="journal article" date="2019" name="Int. J. Syst. Evol. Microbiol.">
        <title>The Global Catalogue of Microorganisms (GCM) 10K type strain sequencing project: providing services to taxonomists for standard genome sequencing and annotation.</title>
        <authorList>
            <consortium name="The Broad Institute Genomics Platform"/>
            <consortium name="The Broad Institute Genome Sequencing Center for Infectious Disease"/>
            <person name="Wu L."/>
            <person name="Ma J."/>
        </authorList>
    </citation>
    <scope>NUCLEOTIDE SEQUENCE [LARGE SCALE GENOMIC DNA]</scope>
    <source>
        <strain evidence="23">JCM 18401</strain>
    </source>
</reference>
<dbReference type="InterPro" id="IPR003170">
    <property type="entry name" value="MurB"/>
</dbReference>
<accession>A0ABP9EXS5</accession>
<keyword evidence="14 20" id="KW-0573">Peptidoglycan synthesis</keyword>
<evidence type="ECO:0000256" key="3">
    <source>
        <dbReference type="ARBA" id="ARBA00004496"/>
    </source>
</evidence>
<feature type="domain" description="FAD-binding PCMH-type" evidence="21">
    <location>
        <begin position="19"/>
        <end position="189"/>
    </location>
</feature>
<dbReference type="NCBIfam" id="TIGR00179">
    <property type="entry name" value="murB"/>
    <property type="match status" value="1"/>
</dbReference>
<keyword evidence="15 20" id="KW-0560">Oxidoreductase</keyword>
<evidence type="ECO:0000256" key="12">
    <source>
        <dbReference type="ARBA" id="ARBA00022857"/>
    </source>
</evidence>
<dbReference type="InterPro" id="IPR036635">
    <property type="entry name" value="MurB_C_sf"/>
</dbReference>
<sequence length="346" mass="37744">MSLSLSQPADLLPWHTFAVPSQARAGITVSDLSELRAVYRDPKWRDMPKLVLGGGSNVLFTEDFDGLVIRNEILGRHLTRGQSEVLLHLGAGENWDEVVRWTLSQGVFGLENLALIPGTVGAAPIQNIGAYGVEFADHCLYVDYLDLETLEIERLDADQCRFGYRDSVFKQELSGRCVITAVGLALPTDWQPKLGYGPLKALESEGTLTADRIYRAIVDVRQAKLPDPARLGNAGSFFKNPVIEQAEFERLQQCFADLPGYPDPSGGIKVPAGWLIDKAGLKGVAIGGASVHQDQALVLVNRGTATAEDLVALARHVVMTVAERYQITLEPEVRILDGQGALCWQA</sequence>
<dbReference type="InterPro" id="IPR016166">
    <property type="entry name" value="FAD-bd_PCMH"/>
</dbReference>
<evidence type="ECO:0000256" key="8">
    <source>
        <dbReference type="ARBA" id="ARBA00022490"/>
    </source>
</evidence>
<keyword evidence="10 20" id="KW-0285">Flavoprotein</keyword>
<keyword evidence="13 20" id="KW-0133">Cell shape</keyword>
<evidence type="ECO:0000256" key="13">
    <source>
        <dbReference type="ARBA" id="ARBA00022960"/>
    </source>
</evidence>
<evidence type="ECO:0000313" key="23">
    <source>
        <dbReference type="Proteomes" id="UP001499988"/>
    </source>
</evidence>
<dbReference type="HAMAP" id="MF_00037">
    <property type="entry name" value="MurB"/>
    <property type="match status" value="1"/>
</dbReference>
<evidence type="ECO:0000256" key="6">
    <source>
        <dbReference type="ARBA" id="ARBA00012518"/>
    </source>
</evidence>
<dbReference type="NCBIfam" id="NF000755">
    <property type="entry name" value="PRK00046.1"/>
    <property type="match status" value="1"/>
</dbReference>
<evidence type="ECO:0000256" key="17">
    <source>
        <dbReference type="ARBA" id="ARBA00023316"/>
    </source>
</evidence>
<dbReference type="InterPro" id="IPR006094">
    <property type="entry name" value="Oxid_FAD_bind_N"/>
</dbReference>
<protein>
    <recommendedName>
        <fullName evidence="7 20">UDP-N-acetylenolpyruvoylglucosamine reductase</fullName>
        <ecNumber evidence="6 20">1.3.1.98</ecNumber>
    </recommendedName>
    <alternativeName>
        <fullName evidence="18 20">UDP-N-acetylmuramate dehydrogenase</fullName>
    </alternativeName>
</protein>
<dbReference type="Gene3D" id="3.30.43.10">
    <property type="entry name" value="Uridine Diphospho-n-acetylenolpyruvylglucosamine Reductase, domain 2"/>
    <property type="match status" value="1"/>
</dbReference>
<comment type="catalytic activity">
    <reaction evidence="19 20">
        <text>UDP-N-acetyl-alpha-D-muramate + NADP(+) = UDP-N-acetyl-3-O-(1-carboxyvinyl)-alpha-D-glucosamine + NADPH + H(+)</text>
        <dbReference type="Rhea" id="RHEA:12248"/>
        <dbReference type="ChEBI" id="CHEBI:15378"/>
        <dbReference type="ChEBI" id="CHEBI:57783"/>
        <dbReference type="ChEBI" id="CHEBI:58349"/>
        <dbReference type="ChEBI" id="CHEBI:68483"/>
        <dbReference type="ChEBI" id="CHEBI:70757"/>
        <dbReference type="EC" id="1.3.1.98"/>
    </reaction>
</comment>
<evidence type="ECO:0000256" key="7">
    <source>
        <dbReference type="ARBA" id="ARBA00015188"/>
    </source>
</evidence>
<evidence type="ECO:0000256" key="4">
    <source>
        <dbReference type="ARBA" id="ARBA00004752"/>
    </source>
</evidence>